<dbReference type="STRING" id="1122170.GCA_000701265_01002"/>
<dbReference type="GO" id="GO:0004357">
    <property type="term" value="F:glutamate-cysteine ligase activity"/>
    <property type="evidence" value="ECO:0007669"/>
    <property type="project" value="InterPro"/>
</dbReference>
<organism evidence="1 2">
    <name type="scientific">Legionella wadsworthii</name>
    <dbReference type="NCBI Taxonomy" id="28088"/>
    <lineage>
        <taxon>Bacteria</taxon>
        <taxon>Pseudomonadati</taxon>
        <taxon>Pseudomonadota</taxon>
        <taxon>Gammaproteobacteria</taxon>
        <taxon>Legionellales</taxon>
        <taxon>Legionellaceae</taxon>
        <taxon>Legionella</taxon>
    </lineage>
</organism>
<dbReference type="Proteomes" id="UP000255297">
    <property type="component" value="Unassembled WGS sequence"/>
</dbReference>
<dbReference type="GO" id="GO:0042398">
    <property type="term" value="P:modified amino acid biosynthetic process"/>
    <property type="evidence" value="ECO:0007669"/>
    <property type="project" value="InterPro"/>
</dbReference>
<proteinExistence type="predicted"/>
<gene>
    <name evidence="1" type="ORF">NCTC11532_01484</name>
</gene>
<name>A0A378LTZ6_9GAMM</name>
<protein>
    <submittedName>
        <fullName evidence="1">Glutamate-cysteine ligase family 2(GCS2)</fullName>
    </submittedName>
</protein>
<sequence length="468" mass="54455">MHIKEFEKYTIDCELFEKYLIAETQLLKEWFHKKYFKSQNMKAGAEIEFLILDENYQLSPHNLFFTQKLENQKLVREAGTAQLEINTPVFSLEDNFLSSLHQSISTIWNNCCEIARQSQHHLALIGSMPQNDHSCFKLFYITPKNIFMLMNELVGKYRKNLPLCVHINGKGEDLVLFPESLAMEGLICSFQLHLEVPFNQILEYYNLVQILSAPLLALSSNSPYFCGKHVWSETRIGIFEQLYSFPAPFQKTVFFEPDYLQNSLFPMFEKNINFPHLLPLAAQEEPVDTMFHVRCQNSCVFRWNRPILAFNEDNEPYLRIEHRVLSTGPTVVDMIANAAFFYGITYYFANKSPSLTHSIPREFLIKNFYAAAHDGLNANLKWINGHIKALDLLKSFIPLAFRGLEIMGINTMDANFYLNIIKQRLDKNQNGSIWQEKFLSKHANDFNGLLEQYIVNQYSETPVSDWSL</sequence>
<dbReference type="InterPro" id="IPR014746">
    <property type="entry name" value="Gln_synth/guanido_kin_cat_dom"/>
</dbReference>
<evidence type="ECO:0000313" key="1">
    <source>
        <dbReference type="EMBL" id="STY29299.1"/>
    </source>
</evidence>
<keyword evidence="1" id="KW-0436">Ligase</keyword>
<dbReference type="AlphaFoldDB" id="A0A378LTZ6"/>
<keyword evidence="2" id="KW-1185">Reference proteome</keyword>
<dbReference type="SUPFAM" id="SSF55931">
    <property type="entry name" value="Glutamine synthetase/guanido kinase"/>
    <property type="match status" value="1"/>
</dbReference>
<dbReference type="OrthoDB" id="240589at2"/>
<dbReference type="RefSeq" id="WP_031565793.1">
    <property type="nucleotide sequence ID" value="NZ_CAAAIS010000003.1"/>
</dbReference>
<dbReference type="PANTHER" id="PTHR36510:SF3">
    <property type="entry name" value="CONSERVED PROTEIN"/>
    <property type="match status" value="1"/>
</dbReference>
<reference evidence="1 2" key="1">
    <citation type="submission" date="2018-06" db="EMBL/GenBank/DDBJ databases">
        <authorList>
            <consortium name="Pathogen Informatics"/>
            <person name="Doyle S."/>
        </authorList>
    </citation>
    <scope>NUCLEOTIDE SEQUENCE [LARGE SCALE GENOMIC DNA]</scope>
    <source>
        <strain evidence="1 2">NCTC11532</strain>
    </source>
</reference>
<dbReference type="Pfam" id="PF04107">
    <property type="entry name" value="GCS2"/>
    <property type="match status" value="1"/>
</dbReference>
<dbReference type="Gene3D" id="3.30.590.20">
    <property type="match status" value="1"/>
</dbReference>
<dbReference type="InterPro" id="IPR050141">
    <property type="entry name" value="GCL_type2/YbdK_subfam"/>
</dbReference>
<dbReference type="PANTHER" id="PTHR36510">
    <property type="entry name" value="GLUTAMATE--CYSTEINE LIGASE 2-RELATED"/>
    <property type="match status" value="1"/>
</dbReference>
<accession>A0A378LTZ6</accession>
<dbReference type="EMBL" id="UGPB01000001">
    <property type="protein sequence ID" value="STY29299.1"/>
    <property type="molecule type" value="Genomic_DNA"/>
</dbReference>
<evidence type="ECO:0000313" key="2">
    <source>
        <dbReference type="Proteomes" id="UP000255297"/>
    </source>
</evidence>
<dbReference type="InterPro" id="IPR006336">
    <property type="entry name" value="GCS2"/>
</dbReference>